<keyword evidence="1" id="KW-1133">Transmembrane helix</keyword>
<evidence type="ECO:0000313" key="2">
    <source>
        <dbReference type="EMBL" id="EIM05900.1"/>
    </source>
</evidence>
<sequence>MDLKKTRKLIIIGSPMIATLLSAYLTSVCPVSASFIPEDKAYGISLTLYSGLFVALFTGLDYLINWFIQQRTIIKVEFSANRPEFNKLELVHCDFNVDTATVYMKVKLAGYPNKFLQKEMKLMLPVQVAAQTIEKYSKYYEICTDKKSVTIDLEKLFNTEKTEVIDDSITLGFNVIKSDDEVHGFIETVIVGSKRKIMLEKNNLLFTK</sequence>
<accession>A0AA87IJ81</accession>
<name>A0AA87IJ81_9BACL</name>
<reference evidence="2 3" key="1">
    <citation type="journal article" date="2012" name="J. Bacteriol.">
        <title>Genome Sequence of the Antarctic Psychrophile Bacterium Planococcus antarcticus DSM 14505.</title>
        <authorList>
            <person name="Margolles A."/>
            <person name="Gueimonde M."/>
            <person name="Sanchez B."/>
        </authorList>
    </citation>
    <scope>NUCLEOTIDE SEQUENCE [LARGE SCALE GENOMIC DNA]</scope>
    <source>
        <strain evidence="2 3">DSM 14505</strain>
    </source>
</reference>
<dbReference type="Proteomes" id="UP000004725">
    <property type="component" value="Unassembled WGS sequence"/>
</dbReference>
<dbReference type="EMBL" id="AJYB01000046">
    <property type="protein sequence ID" value="EIM05900.1"/>
    <property type="molecule type" value="Genomic_DNA"/>
</dbReference>
<keyword evidence="1" id="KW-0472">Membrane</keyword>
<evidence type="ECO:0000313" key="3">
    <source>
        <dbReference type="Proteomes" id="UP000004725"/>
    </source>
</evidence>
<feature type="transmembrane region" description="Helical" evidence="1">
    <location>
        <begin position="49"/>
        <end position="68"/>
    </location>
</feature>
<gene>
    <name evidence="2" type="ORF">A1A1_13802</name>
</gene>
<dbReference type="AlphaFoldDB" id="A0AA87IJ81"/>
<evidence type="ECO:0000256" key="1">
    <source>
        <dbReference type="SAM" id="Phobius"/>
    </source>
</evidence>
<keyword evidence="1" id="KW-0812">Transmembrane</keyword>
<comment type="caution">
    <text evidence="2">The sequence shown here is derived from an EMBL/GenBank/DDBJ whole genome shotgun (WGS) entry which is preliminary data.</text>
</comment>
<protein>
    <submittedName>
        <fullName evidence="2">Uncharacterized protein</fullName>
    </submittedName>
</protein>
<proteinExistence type="predicted"/>
<organism evidence="2 3">
    <name type="scientific">Planococcus antarcticus DSM 14505</name>
    <dbReference type="NCBI Taxonomy" id="1185653"/>
    <lineage>
        <taxon>Bacteria</taxon>
        <taxon>Bacillati</taxon>
        <taxon>Bacillota</taxon>
        <taxon>Bacilli</taxon>
        <taxon>Bacillales</taxon>
        <taxon>Caryophanaceae</taxon>
        <taxon>Planococcus</taxon>
    </lineage>
</organism>